<proteinExistence type="predicted"/>
<name>A0A9D4N2T2_DREPO</name>
<accession>A0A9D4N2T2</accession>
<dbReference type="AlphaFoldDB" id="A0A9D4N2T2"/>
<evidence type="ECO:0000313" key="2">
    <source>
        <dbReference type="Proteomes" id="UP000828390"/>
    </source>
</evidence>
<keyword evidence="2" id="KW-1185">Reference proteome</keyword>
<gene>
    <name evidence="1" type="ORF">DPMN_012646</name>
</gene>
<organism evidence="1 2">
    <name type="scientific">Dreissena polymorpha</name>
    <name type="common">Zebra mussel</name>
    <name type="synonym">Mytilus polymorpha</name>
    <dbReference type="NCBI Taxonomy" id="45954"/>
    <lineage>
        <taxon>Eukaryota</taxon>
        <taxon>Metazoa</taxon>
        <taxon>Spiralia</taxon>
        <taxon>Lophotrochozoa</taxon>
        <taxon>Mollusca</taxon>
        <taxon>Bivalvia</taxon>
        <taxon>Autobranchia</taxon>
        <taxon>Heteroconchia</taxon>
        <taxon>Euheterodonta</taxon>
        <taxon>Imparidentia</taxon>
        <taxon>Neoheterodontei</taxon>
        <taxon>Myida</taxon>
        <taxon>Dreissenoidea</taxon>
        <taxon>Dreissenidae</taxon>
        <taxon>Dreissena</taxon>
    </lineage>
</organism>
<evidence type="ECO:0000313" key="1">
    <source>
        <dbReference type="EMBL" id="KAH3888607.1"/>
    </source>
</evidence>
<dbReference type="Proteomes" id="UP000828390">
    <property type="component" value="Unassembled WGS sequence"/>
</dbReference>
<reference evidence="1" key="1">
    <citation type="journal article" date="2019" name="bioRxiv">
        <title>The Genome of the Zebra Mussel, Dreissena polymorpha: A Resource for Invasive Species Research.</title>
        <authorList>
            <person name="McCartney M.A."/>
            <person name="Auch B."/>
            <person name="Kono T."/>
            <person name="Mallez S."/>
            <person name="Zhang Y."/>
            <person name="Obille A."/>
            <person name="Becker A."/>
            <person name="Abrahante J.E."/>
            <person name="Garbe J."/>
            <person name="Badalamenti J.P."/>
            <person name="Herman A."/>
            <person name="Mangelson H."/>
            <person name="Liachko I."/>
            <person name="Sullivan S."/>
            <person name="Sone E.D."/>
            <person name="Koren S."/>
            <person name="Silverstein K.A.T."/>
            <person name="Beckman K.B."/>
            <person name="Gohl D.M."/>
        </authorList>
    </citation>
    <scope>NUCLEOTIDE SEQUENCE</scope>
    <source>
        <strain evidence="1">Duluth1</strain>
        <tissue evidence="1">Whole animal</tissue>
    </source>
</reference>
<protein>
    <submittedName>
        <fullName evidence="1">Uncharacterized protein</fullName>
    </submittedName>
</protein>
<comment type="caution">
    <text evidence="1">The sequence shown here is derived from an EMBL/GenBank/DDBJ whole genome shotgun (WGS) entry which is preliminary data.</text>
</comment>
<reference evidence="1" key="2">
    <citation type="submission" date="2020-11" db="EMBL/GenBank/DDBJ databases">
        <authorList>
            <person name="McCartney M.A."/>
            <person name="Auch B."/>
            <person name="Kono T."/>
            <person name="Mallez S."/>
            <person name="Becker A."/>
            <person name="Gohl D.M."/>
            <person name="Silverstein K.A.T."/>
            <person name="Koren S."/>
            <person name="Bechman K.B."/>
            <person name="Herman A."/>
            <person name="Abrahante J.E."/>
            <person name="Garbe J."/>
        </authorList>
    </citation>
    <scope>NUCLEOTIDE SEQUENCE</scope>
    <source>
        <strain evidence="1">Duluth1</strain>
        <tissue evidence="1">Whole animal</tissue>
    </source>
</reference>
<dbReference type="EMBL" id="JAIWYP010000001">
    <property type="protein sequence ID" value="KAH3888607.1"/>
    <property type="molecule type" value="Genomic_DNA"/>
</dbReference>
<sequence length="55" mass="5890">MALGMDMAVASMVASDLAVEDSEADTVDMDGVAKNLVSLTRKPQQYTLSNVSQQR</sequence>